<reference evidence="1 2" key="1">
    <citation type="submission" date="2018-08" db="EMBL/GenBank/DDBJ databases">
        <title>Erythrobacter zhengii sp.nov., a bacterium isolated from deep-sea sediment.</title>
        <authorList>
            <person name="Fang C."/>
            <person name="Wu Y.-H."/>
            <person name="Sun C."/>
            <person name="Wang H."/>
            <person name="Cheng H."/>
            <person name="Meng F.-X."/>
            <person name="Wang C.-S."/>
            <person name="Xu X.-W."/>
        </authorList>
    </citation>
    <scope>NUCLEOTIDE SEQUENCE [LARGE SCALE GENOMIC DNA]</scope>
    <source>
        <strain evidence="1 2">V18</strain>
    </source>
</reference>
<organism evidence="1 2">
    <name type="scientific">Aurantiacibacter zhengii</name>
    <dbReference type="NCBI Taxonomy" id="2307003"/>
    <lineage>
        <taxon>Bacteria</taxon>
        <taxon>Pseudomonadati</taxon>
        <taxon>Pseudomonadota</taxon>
        <taxon>Alphaproteobacteria</taxon>
        <taxon>Sphingomonadales</taxon>
        <taxon>Erythrobacteraceae</taxon>
        <taxon>Aurantiacibacter</taxon>
    </lineage>
</organism>
<dbReference type="Proteomes" id="UP000286576">
    <property type="component" value="Unassembled WGS sequence"/>
</dbReference>
<protein>
    <submittedName>
        <fullName evidence="1">Uncharacterized protein</fullName>
    </submittedName>
</protein>
<dbReference type="RefSeq" id="WP_119587690.1">
    <property type="nucleotide sequence ID" value="NZ_CAWODQ010000027.1"/>
</dbReference>
<evidence type="ECO:0000313" key="2">
    <source>
        <dbReference type="Proteomes" id="UP000286576"/>
    </source>
</evidence>
<evidence type="ECO:0000313" key="1">
    <source>
        <dbReference type="EMBL" id="RIV84237.1"/>
    </source>
</evidence>
<comment type="caution">
    <text evidence="1">The sequence shown here is derived from an EMBL/GenBank/DDBJ whole genome shotgun (WGS) entry which is preliminary data.</text>
</comment>
<proteinExistence type="predicted"/>
<keyword evidence="2" id="KW-1185">Reference proteome</keyword>
<name>A0A418NPG1_9SPHN</name>
<accession>A0A418NPG1</accession>
<gene>
    <name evidence="1" type="ORF">D2V07_14605</name>
</gene>
<sequence>MAILSLKPHTHLVDFRLTEDNGTDILEEVVIRHSSVKTLVARLRAGKRAQSETSIEIDELSLITKVYLNEGNKPVDRTIIHHIGRSAIDLELDEADALADILDNSANKSGSSFRIQVDLIELDD</sequence>
<dbReference type="EMBL" id="QXFL01000007">
    <property type="protein sequence ID" value="RIV84237.1"/>
    <property type="molecule type" value="Genomic_DNA"/>
</dbReference>
<dbReference type="AlphaFoldDB" id="A0A418NPG1"/>